<comment type="subunit">
    <text evidence="2">Homodimer.</text>
</comment>
<organism evidence="3 4">
    <name type="scientific">Nocardioides marinquilinus</name>
    <dbReference type="NCBI Taxonomy" id="1210400"/>
    <lineage>
        <taxon>Bacteria</taxon>
        <taxon>Bacillati</taxon>
        <taxon>Actinomycetota</taxon>
        <taxon>Actinomycetes</taxon>
        <taxon>Propionibacteriales</taxon>
        <taxon>Nocardioidaceae</taxon>
        <taxon>Nocardioides</taxon>
    </lineage>
</organism>
<keyword evidence="2" id="KW-0963">Cytoplasm</keyword>
<dbReference type="PANTHER" id="PTHR10472">
    <property type="entry name" value="D-TYROSYL-TRNA TYR DEACYLASE"/>
    <property type="match status" value="1"/>
</dbReference>
<evidence type="ECO:0000313" key="4">
    <source>
        <dbReference type="Proteomes" id="UP001500221"/>
    </source>
</evidence>
<proteinExistence type="inferred from homology"/>
<dbReference type="Gene3D" id="3.50.80.10">
    <property type="entry name" value="D-tyrosyl-tRNA(Tyr) deacylase"/>
    <property type="match status" value="1"/>
</dbReference>
<comment type="function">
    <text evidence="2">An aminoacyl-tRNA editing enzyme that deacylates mischarged D-aminoacyl-tRNAs. Also deacylates mischarged glycyl-tRNA(Ala), protecting cells against glycine mischarging by AlaRS. Acts via tRNA-based rather than protein-based catalysis; rejects L-amino acids rather than detecting D-amino acids in the active site. By recycling D-aminoacyl-tRNA to D-amino acids and free tRNA molecules, this enzyme counteracts the toxicity associated with the formation of D-aminoacyl-tRNA entities in vivo and helps enforce protein L-homochirality.</text>
</comment>
<evidence type="ECO:0000313" key="3">
    <source>
        <dbReference type="EMBL" id="GAA5147496.1"/>
    </source>
</evidence>
<accession>A0ABP9PL39</accession>
<dbReference type="InterPro" id="IPR023509">
    <property type="entry name" value="DTD-like_sf"/>
</dbReference>
<feature type="short sequence motif" description="Gly-cisPro motif, important for rejection of L-amino acids" evidence="2">
    <location>
        <begin position="143"/>
        <end position="144"/>
    </location>
</feature>
<dbReference type="Pfam" id="PF02580">
    <property type="entry name" value="Tyr_Deacylase"/>
    <property type="match status" value="1"/>
</dbReference>
<comment type="subcellular location">
    <subcellularLocation>
        <location evidence="2">Cytoplasm</location>
    </subcellularLocation>
</comment>
<evidence type="ECO:0000256" key="1">
    <source>
        <dbReference type="ARBA" id="ARBA00009673"/>
    </source>
</evidence>
<comment type="catalytic activity">
    <reaction evidence="2">
        <text>glycyl-tRNA(Ala) + H2O = tRNA(Ala) + glycine + H(+)</text>
        <dbReference type="Rhea" id="RHEA:53744"/>
        <dbReference type="Rhea" id="RHEA-COMP:9657"/>
        <dbReference type="Rhea" id="RHEA-COMP:13640"/>
        <dbReference type="ChEBI" id="CHEBI:15377"/>
        <dbReference type="ChEBI" id="CHEBI:15378"/>
        <dbReference type="ChEBI" id="CHEBI:57305"/>
        <dbReference type="ChEBI" id="CHEBI:78442"/>
        <dbReference type="ChEBI" id="CHEBI:78522"/>
    </reaction>
</comment>
<dbReference type="EC" id="3.1.1.96" evidence="2"/>
<keyword evidence="4" id="KW-1185">Reference proteome</keyword>
<protein>
    <recommendedName>
        <fullName evidence="2">D-aminoacyl-tRNA deacylase</fullName>
        <shortName evidence="2">DTD</shortName>
        <ecNumber evidence="2">3.1.1.96</ecNumber>
    </recommendedName>
    <alternativeName>
        <fullName evidence="2">Gly-tRNA(Ala) deacylase</fullName>
        <ecNumber evidence="2">3.1.1.-</ecNumber>
    </alternativeName>
</protein>
<reference evidence="4" key="1">
    <citation type="journal article" date="2019" name="Int. J. Syst. Evol. Microbiol.">
        <title>The Global Catalogue of Microorganisms (GCM) 10K type strain sequencing project: providing services to taxonomists for standard genome sequencing and annotation.</title>
        <authorList>
            <consortium name="The Broad Institute Genomics Platform"/>
            <consortium name="The Broad Institute Genome Sequencing Center for Infectious Disease"/>
            <person name="Wu L."/>
            <person name="Ma J."/>
        </authorList>
    </citation>
    <scope>NUCLEOTIDE SEQUENCE [LARGE SCALE GENOMIC DNA]</scope>
    <source>
        <strain evidence="4">JCM 18459</strain>
    </source>
</reference>
<keyword evidence="2" id="KW-0378">Hydrolase</keyword>
<dbReference type="NCBIfam" id="TIGR00256">
    <property type="entry name" value="D-aminoacyl-tRNA deacylase"/>
    <property type="match status" value="1"/>
</dbReference>
<comment type="domain">
    <text evidence="2">A Gly-cisPro motif from one monomer fits into the active site of the other monomer to allow specific chiral rejection of L-amino acids.</text>
</comment>
<keyword evidence="2" id="KW-0820">tRNA-binding</keyword>
<sequence length="151" mass="15956">MLPECCQNGPVRAVVQRVSEASVTVDGAVVGALDGPGLLVYLGLTHTDGPDEVAWLARKVWGLRILDGERSASDVGAPVLVVSQFTLYGDARKGRRPTWEAAAPGPVSEPLYEAVCAELERLGARVARGVFGADMQVASVNDGPFTVLLER</sequence>
<dbReference type="EC" id="3.1.1.-" evidence="2"/>
<dbReference type="SUPFAM" id="SSF69500">
    <property type="entry name" value="DTD-like"/>
    <property type="match status" value="1"/>
</dbReference>
<evidence type="ECO:0000256" key="2">
    <source>
        <dbReference type="HAMAP-Rule" id="MF_00518"/>
    </source>
</evidence>
<dbReference type="HAMAP" id="MF_00518">
    <property type="entry name" value="Deacylase_Dtd"/>
    <property type="match status" value="1"/>
</dbReference>
<name>A0ABP9PL39_9ACTN</name>
<comment type="caution">
    <text evidence="3">The sequence shown here is derived from an EMBL/GenBank/DDBJ whole genome shotgun (WGS) entry which is preliminary data.</text>
</comment>
<dbReference type="InterPro" id="IPR003732">
    <property type="entry name" value="Daa-tRNA_deacyls_DTD"/>
</dbReference>
<dbReference type="PANTHER" id="PTHR10472:SF5">
    <property type="entry name" value="D-AMINOACYL-TRNA DEACYLASE 1"/>
    <property type="match status" value="1"/>
</dbReference>
<comment type="catalytic activity">
    <reaction evidence="2">
        <text>a D-aminoacyl-tRNA + H2O = a tRNA + a D-alpha-amino acid + H(+)</text>
        <dbReference type="Rhea" id="RHEA:13953"/>
        <dbReference type="Rhea" id="RHEA-COMP:10123"/>
        <dbReference type="Rhea" id="RHEA-COMP:10124"/>
        <dbReference type="ChEBI" id="CHEBI:15377"/>
        <dbReference type="ChEBI" id="CHEBI:15378"/>
        <dbReference type="ChEBI" id="CHEBI:59871"/>
        <dbReference type="ChEBI" id="CHEBI:78442"/>
        <dbReference type="ChEBI" id="CHEBI:79333"/>
        <dbReference type="EC" id="3.1.1.96"/>
    </reaction>
</comment>
<dbReference type="EMBL" id="BAABKG010000002">
    <property type="protein sequence ID" value="GAA5147496.1"/>
    <property type="molecule type" value="Genomic_DNA"/>
</dbReference>
<comment type="similarity">
    <text evidence="1 2">Belongs to the DTD family.</text>
</comment>
<dbReference type="Proteomes" id="UP001500221">
    <property type="component" value="Unassembled WGS sequence"/>
</dbReference>
<gene>
    <name evidence="2 3" type="primary">dtd</name>
    <name evidence="3" type="ORF">GCM10023340_20020</name>
</gene>
<keyword evidence="2" id="KW-0694">RNA-binding</keyword>